<comment type="caution">
    <text evidence="3">The sequence shown here is derived from an EMBL/GenBank/DDBJ whole genome shotgun (WGS) entry which is preliminary data.</text>
</comment>
<name>A0ABV4TKV7_9FLAO</name>
<dbReference type="CDD" id="cd03811">
    <property type="entry name" value="GT4_GT28_WabH-like"/>
    <property type="match status" value="1"/>
</dbReference>
<feature type="domain" description="Glycosyl transferase family 1" evidence="1">
    <location>
        <begin position="175"/>
        <end position="333"/>
    </location>
</feature>
<keyword evidence="3" id="KW-0808">Transferase</keyword>
<dbReference type="Gene3D" id="3.40.50.2000">
    <property type="entry name" value="Glycogen Phosphorylase B"/>
    <property type="match status" value="2"/>
</dbReference>
<feature type="domain" description="Glycosyltransferase subfamily 4-like N-terminal" evidence="2">
    <location>
        <begin position="13"/>
        <end position="161"/>
    </location>
</feature>
<dbReference type="SUPFAM" id="SSF53756">
    <property type="entry name" value="UDP-Glycosyltransferase/glycogen phosphorylase"/>
    <property type="match status" value="1"/>
</dbReference>
<proteinExistence type="predicted"/>
<dbReference type="Proteomes" id="UP001574170">
    <property type="component" value="Unassembled WGS sequence"/>
</dbReference>
<evidence type="ECO:0000313" key="4">
    <source>
        <dbReference type="Proteomes" id="UP001574170"/>
    </source>
</evidence>
<gene>
    <name evidence="3" type="ORF">AAGV33_09775</name>
</gene>
<evidence type="ECO:0000259" key="2">
    <source>
        <dbReference type="Pfam" id="PF13439"/>
    </source>
</evidence>
<evidence type="ECO:0000313" key="3">
    <source>
        <dbReference type="EMBL" id="MFA9194698.1"/>
    </source>
</evidence>
<dbReference type="RefSeq" id="WP_373391801.1">
    <property type="nucleotide sequence ID" value="NZ_JBCFQJ010000009.1"/>
</dbReference>
<reference evidence="3 4" key="1">
    <citation type="submission" date="2024-04" db="EMBL/GenBank/DDBJ databases">
        <title>New Clade of Flavobacterium.</title>
        <authorList>
            <person name="Matos L."/>
            <person name="Proenca D.N."/>
            <person name="Fransisco R.M."/>
            <person name="Chung A.P."/>
            <person name="Maccario L."/>
            <person name="Sorensen S.J."/>
            <person name="Morais P.V."/>
        </authorList>
    </citation>
    <scope>NUCLEOTIDE SEQUENCE [LARGE SCALE GENOMIC DNA]</scope>
    <source>
        <strain evidence="3 4">FBOR7N2.3</strain>
    </source>
</reference>
<dbReference type="EMBL" id="JBCFQK010000012">
    <property type="protein sequence ID" value="MFA9194698.1"/>
    <property type="molecule type" value="Genomic_DNA"/>
</dbReference>
<accession>A0ABV4TKV7</accession>
<dbReference type="Pfam" id="PF13439">
    <property type="entry name" value="Glyco_transf_4"/>
    <property type="match status" value="1"/>
</dbReference>
<protein>
    <submittedName>
        <fullName evidence="3">Glycosyltransferase</fullName>
        <ecNumber evidence="3">2.4.-.-</ecNumber>
    </submittedName>
</protein>
<sequence>MRIVQLIDSLEAGGAERMAVNYANALSESIAFSGLVATRKEGELKKQIDKKVSYLFLDKKTRLDIKAVLKLRKYINNNQVQIIQAHSSSFFLAVLVKLTLPKVKIIWHDHYGNRINESRKKHYILFLCSFCFSACFAVNPELEKWILKKLRITKVFFIPNFTLGDSSVSNKTYLNGETNKRIICLANLKKPKNHITILKAFNNTKLNHFSWSLHLVGKIYHDDYFYQLKYFIDENNLKESIFFYDSIQDVSFALSQANISVLASRYEGFPVSLLEYGHAGLAVISTNVGFCTSLIKDGYNGLLFNPEDSEALKEHFLKLAFDEDLQKDLGTNLKTEVLKQYSSCEIMKELIIKYNYIINE</sequence>
<dbReference type="InterPro" id="IPR028098">
    <property type="entry name" value="Glyco_trans_4-like_N"/>
</dbReference>
<organism evidence="3 4">
    <name type="scientific">Flavobacterium magnesitis</name>
    <dbReference type="NCBI Taxonomy" id="3138077"/>
    <lineage>
        <taxon>Bacteria</taxon>
        <taxon>Pseudomonadati</taxon>
        <taxon>Bacteroidota</taxon>
        <taxon>Flavobacteriia</taxon>
        <taxon>Flavobacteriales</taxon>
        <taxon>Flavobacteriaceae</taxon>
        <taxon>Flavobacterium</taxon>
    </lineage>
</organism>
<dbReference type="InterPro" id="IPR001296">
    <property type="entry name" value="Glyco_trans_1"/>
</dbReference>
<dbReference type="GO" id="GO:0016757">
    <property type="term" value="F:glycosyltransferase activity"/>
    <property type="evidence" value="ECO:0007669"/>
    <property type="project" value="UniProtKB-KW"/>
</dbReference>
<dbReference type="Pfam" id="PF00534">
    <property type="entry name" value="Glycos_transf_1"/>
    <property type="match status" value="1"/>
</dbReference>
<keyword evidence="3" id="KW-0328">Glycosyltransferase</keyword>
<dbReference type="EC" id="2.4.-.-" evidence="3"/>
<dbReference type="PANTHER" id="PTHR12526:SF630">
    <property type="entry name" value="GLYCOSYLTRANSFERASE"/>
    <property type="match status" value="1"/>
</dbReference>
<dbReference type="PANTHER" id="PTHR12526">
    <property type="entry name" value="GLYCOSYLTRANSFERASE"/>
    <property type="match status" value="1"/>
</dbReference>
<keyword evidence="4" id="KW-1185">Reference proteome</keyword>
<evidence type="ECO:0000259" key="1">
    <source>
        <dbReference type="Pfam" id="PF00534"/>
    </source>
</evidence>